<dbReference type="PANTHER" id="PTHR23090">
    <property type="entry name" value="NH 3 /GLUTAMINE-DEPENDENT NAD + SYNTHETASE"/>
    <property type="match status" value="1"/>
</dbReference>
<proteinExistence type="inferred from homology"/>
<feature type="binding site" evidence="7">
    <location>
        <position position="121"/>
    </location>
    <ligand>
        <name>L-glutamine</name>
        <dbReference type="ChEBI" id="CHEBI:58359"/>
    </ligand>
</feature>
<sequence>MKYGFVKVAAATPHIRVADTQFNTQQIVEQISLAVKEGAELVVFPELCVCGYTCGDLFGQDVLLNGCVAALKTIAQSTKDSNILVFVGVPYKTDGVLYNCAAVVNGGKVLALIPKRHLPNYAEFYEKRNFQPYKGENRTVVFDGEEIPFGNKIVLRSEKDADFTVAAELCEDLWVPAPPSVSHALMGANIIVNLSASDETAGKAEYRRLIVGTQSGKTVSGYVYADAGEGESTTDMVFSGHNMICENGTLLAECRPFEDKGILYAEIDVHKLAFERRRINTFYDTSSLSGYAFVPFRAEGNWEKLTRIPARLPFVPQGEQALGERAELILSIQAAGLKKRLEHTCAQSAVLGISGGLDSALALLVTVRAFDALKKERKDILAVTMPCFGTTKKTKDNALRLMHELGVTCRTVPIGDAVLQHFKDIGHDEKVRNAAYENAQARMRTMVLMDLANDHNGLVIGTGDLSELALGWATYNGDHMSMYAVNGSVPKTLVKFLIGYEAKRLGGEAGSALTDILNTEISPELLPPENGKIAQKTEELVGPYELHDYYLYYAVRWGFSPAKVFYLAKQTFAGVYEESVLKKWLVNFYKRFFSHQFKRSCLPDGAKVGSVSLSPRGDWRMPSDASVRLWMDELEKL</sequence>
<dbReference type="PANTHER" id="PTHR23090:SF9">
    <property type="entry name" value="GLUTAMINE-DEPENDENT NAD(+) SYNTHETASE"/>
    <property type="match status" value="1"/>
</dbReference>
<dbReference type="InterPro" id="IPR003694">
    <property type="entry name" value="NAD_synthase"/>
</dbReference>
<dbReference type="InterPro" id="IPR022310">
    <property type="entry name" value="NAD/GMP_synthase"/>
</dbReference>
<protein>
    <recommendedName>
        <fullName evidence="7 8">Glutamine-dependent NAD(+) synthetase</fullName>
        <ecNumber evidence="7 8">6.3.5.1</ecNumber>
    </recommendedName>
    <alternativeName>
        <fullName evidence="7 8">NAD(+) synthase [glutamine-hydrolyzing]</fullName>
    </alternativeName>
</protein>
<dbReference type="Gene3D" id="1.10.10.1140">
    <property type="entry name" value="Glutamine-dependent NAD+ synthetase, C-terminal domain"/>
    <property type="match status" value="1"/>
</dbReference>
<dbReference type="NCBIfam" id="NF002730">
    <property type="entry name" value="PRK02628.1"/>
    <property type="match status" value="1"/>
</dbReference>
<evidence type="ECO:0000313" key="12">
    <source>
        <dbReference type="Proteomes" id="UP000824204"/>
    </source>
</evidence>
<comment type="catalytic activity">
    <reaction evidence="7 8">
        <text>deamido-NAD(+) + L-glutamine + ATP + H2O = L-glutamate + AMP + diphosphate + NAD(+) + H(+)</text>
        <dbReference type="Rhea" id="RHEA:24384"/>
        <dbReference type="ChEBI" id="CHEBI:15377"/>
        <dbReference type="ChEBI" id="CHEBI:15378"/>
        <dbReference type="ChEBI" id="CHEBI:29985"/>
        <dbReference type="ChEBI" id="CHEBI:30616"/>
        <dbReference type="ChEBI" id="CHEBI:33019"/>
        <dbReference type="ChEBI" id="CHEBI:57540"/>
        <dbReference type="ChEBI" id="CHEBI:58359"/>
        <dbReference type="ChEBI" id="CHEBI:58437"/>
        <dbReference type="ChEBI" id="CHEBI:456215"/>
        <dbReference type="EC" id="6.3.5.1"/>
    </reaction>
</comment>
<feature type="active site" description="For glutaminase activity" evidence="7">
    <location>
        <position position="115"/>
    </location>
</feature>
<comment type="function">
    <text evidence="7">Catalyzes the ATP-dependent amidation of deamido-NAD to form NAD. Uses L-glutamine as a nitrogen source.</text>
</comment>
<feature type="binding site" evidence="7">
    <location>
        <begin position="352"/>
        <end position="359"/>
    </location>
    <ligand>
        <name>ATP</name>
        <dbReference type="ChEBI" id="CHEBI:30616"/>
    </ligand>
</feature>
<dbReference type="InterPro" id="IPR003010">
    <property type="entry name" value="C-N_Hydrolase"/>
</dbReference>
<dbReference type="CDD" id="cd07570">
    <property type="entry name" value="GAT_Gln-NAD-synth"/>
    <property type="match status" value="1"/>
</dbReference>
<comment type="similarity">
    <text evidence="2 7 8">In the C-terminal section; belongs to the NAD synthetase family.</text>
</comment>
<dbReference type="InterPro" id="IPR014729">
    <property type="entry name" value="Rossmann-like_a/b/a_fold"/>
</dbReference>
<dbReference type="GO" id="GO:0004359">
    <property type="term" value="F:glutaminase activity"/>
    <property type="evidence" value="ECO:0007669"/>
    <property type="project" value="InterPro"/>
</dbReference>
<dbReference type="Proteomes" id="UP000824204">
    <property type="component" value="Unassembled WGS sequence"/>
</dbReference>
<dbReference type="PROSITE" id="PS50263">
    <property type="entry name" value="CN_HYDROLASE"/>
    <property type="match status" value="1"/>
</dbReference>
<feature type="binding site" evidence="7">
    <location>
        <begin position="472"/>
        <end position="475"/>
    </location>
    <ligand>
        <name>deamido-NAD(+)</name>
        <dbReference type="ChEBI" id="CHEBI:58437"/>
        <note>ligand shared between two neighboring subunits</note>
    </ligand>
</feature>
<dbReference type="AlphaFoldDB" id="A0A9D2AEP8"/>
<feature type="active site" description="Nucleophile; for glutaminase activity" evidence="7">
    <location>
        <position position="170"/>
    </location>
</feature>
<dbReference type="EMBL" id="DXFX01000012">
    <property type="protein sequence ID" value="HIX07058.1"/>
    <property type="molecule type" value="Genomic_DNA"/>
</dbReference>
<dbReference type="PIRSF" id="PIRSF006630">
    <property type="entry name" value="NADS_GAT"/>
    <property type="match status" value="1"/>
</dbReference>
<keyword evidence="6 7" id="KW-0520">NAD</keyword>
<dbReference type="Pfam" id="PF00795">
    <property type="entry name" value="CN_hydrolase"/>
    <property type="match status" value="1"/>
</dbReference>
<feature type="binding site" evidence="7">
    <location>
        <position position="197"/>
    </location>
    <ligand>
        <name>L-glutamine</name>
        <dbReference type="ChEBI" id="CHEBI:58359"/>
    </ligand>
</feature>
<dbReference type="SUPFAM" id="SSF56317">
    <property type="entry name" value="Carbon-nitrogen hydrolase"/>
    <property type="match status" value="1"/>
</dbReference>
<comment type="similarity">
    <text evidence="9">Belongs to the NAD synthetase family.</text>
</comment>
<evidence type="ECO:0000256" key="2">
    <source>
        <dbReference type="ARBA" id="ARBA00007145"/>
    </source>
</evidence>
<accession>A0A9D2AEP8</accession>
<feature type="binding site" evidence="7">
    <location>
        <position position="203"/>
    </location>
    <ligand>
        <name>L-glutamine</name>
        <dbReference type="ChEBI" id="CHEBI:58359"/>
    </ligand>
</feature>
<dbReference type="GO" id="GO:0003952">
    <property type="term" value="F:NAD+ synthase (glutamine-hydrolyzing) activity"/>
    <property type="evidence" value="ECO:0007669"/>
    <property type="project" value="UniProtKB-UniRule"/>
</dbReference>
<keyword evidence="4 7" id="KW-0547">Nucleotide-binding</keyword>
<evidence type="ECO:0000256" key="7">
    <source>
        <dbReference type="HAMAP-Rule" id="MF_02090"/>
    </source>
</evidence>
<name>A0A9D2AEP8_9FIRM</name>
<evidence type="ECO:0000256" key="9">
    <source>
        <dbReference type="RuleBase" id="RU003811"/>
    </source>
</evidence>
<reference evidence="11" key="2">
    <citation type="submission" date="2021-04" db="EMBL/GenBank/DDBJ databases">
        <authorList>
            <person name="Gilroy R."/>
        </authorList>
    </citation>
    <scope>NUCLEOTIDE SEQUENCE</scope>
    <source>
        <strain evidence="11">811</strain>
    </source>
</reference>
<organism evidence="11 12">
    <name type="scientific">Candidatus Borkfalkia faecipullorum</name>
    <dbReference type="NCBI Taxonomy" id="2838510"/>
    <lineage>
        <taxon>Bacteria</taxon>
        <taxon>Bacillati</taxon>
        <taxon>Bacillota</taxon>
        <taxon>Clostridia</taxon>
        <taxon>Christensenellales</taxon>
        <taxon>Christensenellaceae</taxon>
        <taxon>Candidatus Borkfalkia</taxon>
    </lineage>
</organism>
<evidence type="ECO:0000256" key="5">
    <source>
        <dbReference type="ARBA" id="ARBA00022840"/>
    </source>
</evidence>
<comment type="pathway">
    <text evidence="1 7 8">Cofactor biosynthesis; NAD(+) biosynthesis; NAD(+) from deamido-NAD(+) (L-Gln route): step 1/1.</text>
</comment>
<feature type="binding site" evidence="7">
    <location>
        <position position="598"/>
    </location>
    <ligand>
        <name>deamido-NAD(+)</name>
        <dbReference type="ChEBI" id="CHEBI:58437"/>
        <note>ligand shared between two neighboring subunits</note>
    </ligand>
</feature>
<keyword evidence="3 7" id="KW-0436">Ligase</keyword>
<feature type="binding site" evidence="7">
    <location>
        <position position="462"/>
    </location>
    <ligand>
        <name>ATP</name>
        <dbReference type="ChEBI" id="CHEBI:30616"/>
    </ligand>
</feature>
<dbReference type="GO" id="GO:0005737">
    <property type="term" value="C:cytoplasm"/>
    <property type="evidence" value="ECO:0007669"/>
    <property type="project" value="InterPro"/>
</dbReference>
<evidence type="ECO:0000256" key="4">
    <source>
        <dbReference type="ARBA" id="ARBA00022741"/>
    </source>
</evidence>
<evidence type="ECO:0000256" key="1">
    <source>
        <dbReference type="ARBA" id="ARBA00005188"/>
    </source>
</evidence>
<dbReference type="EC" id="6.3.5.1" evidence="7 8"/>
<keyword evidence="5 7" id="KW-0067">ATP-binding</keyword>
<reference evidence="11" key="1">
    <citation type="journal article" date="2021" name="PeerJ">
        <title>Extensive microbial diversity within the chicken gut microbiome revealed by metagenomics and culture.</title>
        <authorList>
            <person name="Gilroy R."/>
            <person name="Ravi A."/>
            <person name="Getino M."/>
            <person name="Pursley I."/>
            <person name="Horton D.L."/>
            <person name="Alikhan N.F."/>
            <person name="Baker D."/>
            <person name="Gharbi K."/>
            <person name="Hall N."/>
            <person name="Watson M."/>
            <person name="Adriaenssens E.M."/>
            <person name="Foster-Nyarko E."/>
            <person name="Jarju S."/>
            <person name="Secka A."/>
            <person name="Antonio M."/>
            <person name="Oren A."/>
            <person name="Chaudhuri R.R."/>
            <person name="La Ragione R."/>
            <person name="Hildebrand F."/>
            <person name="Pallen M.J."/>
        </authorList>
    </citation>
    <scope>NUCLEOTIDE SEQUENCE</scope>
    <source>
        <strain evidence="11">811</strain>
    </source>
</reference>
<dbReference type="GO" id="GO:0005524">
    <property type="term" value="F:ATP binding"/>
    <property type="evidence" value="ECO:0007669"/>
    <property type="project" value="UniProtKB-UniRule"/>
</dbReference>
<evidence type="ECO:0000256" key="3">
    <source>
        <dbReference type="ARBA" id="ARBA00022598"/>
    </source>
</evidence>
<dbReference type="HAMAP" id="MF_02090">
    <property type="entry name" value="NadE_glutamine_dep"/>
    <property type="match status" value="1"/>
</dbReference>
<comment type="caution">
    <text evidence="11">The sequence shown here is derived from an EMBL/GenBank/DDBJ whole genome shotgun (WGS) entry which is preliminary data.</text>
</comment>
<dbReference type="Gene3D" id="3.40.50.620">
    <property type="entry name" value="HUPs"/>
    <property type="match status" value="1"/>
</dbReference>
<evidence type="ECO:0000256" key="8">
    <source>
        <dbReference type="PIRNR" id="PIRNR006630"/>
    </source>
</evidence>
<feature type="domain" description="CN hydrolase" evidence="10">
    <location>
        <begin position="6"/>
        <end position="269"/>
    </location>
</feature>
<dbReference type="CDD" id="cd00553">
    <property type="entry name" value="NAD_synthase"/>
    <property type="match status" value="1"/>
</dbReference>
<evidence type="ECO:0000259" key="10">
    <source>
        <dbReference type="PROSITE" id="PS50263"/>
    </source>
</evidence>
<dbReference type="InterPro" id="IPR041856">
    <property type="entry name" value="NAD+_synth_C"/>
</dbReference>
<dbReference type="NCBIfam" id="TIGR00552">
    <property type="entry name" value="nadE"/>
    <property type="match status" value="1"/>
</dbReference>
<dbReference type="InterPro" id="IPR014445">
    <property type="entry name" value="Gln-dep_NAD_synthase"/>
</dbReference>
<dbReference type="GO" id="GO:0009435">
    <property type="term" value="P:NAD+ biosynthetic process"/>
    <property type="evidence" value="ECO:0007669"/>
    <property type="project" value="UniProtKB-UniRule"/>
</dbReference>
<feature type="active site" description="Proton acceptor; for glutaminase activity" evidence="7">
    <location>
        <position position="46"/>
    </location>
</feature>
<dbReference type="SUPFAM" id="SSF52402">
    <property type="entry name" value="Adenine nucleotide alpha hydrolases-like"/>
    <property type="match status" value="1"/>
</dbReference>
<feature type="binding site" evidence="7">
    <location>
        <position position="438"/>
    </location>
    <ligand>
        <name>deamido-NAD(+)</name>
        <dbReference type="ChEBI" id="CHEBI:58437"/>
        <note>ligand shared between two neighboring subunits</note>
    </ligand>
</feature>
<gene>
    <name evidence="7" type="primary">nadE</name>
    <name evidence="11" type="ORF">H9741_01115</name>
</gene>
<dbReference type="GO" id="GO:0008795">
    <property type="term" value="F:NAD+ synthase activity"/>
    <property type="evidence" value="ECO:0007669"/>
    <property type="project" value="UniProtKB-UniRule"/>
</dbReference>
<dbReference type="Gene3D" id="3.60.110.10">
    <property type="entry name" value="Carbon-nitrogen hydrolase"/>
    <property type="match status" value="1"/>
</dbReference>
<dbReference type="InterPro" id="IPR036526">
    <property type="entry name" value="C-N_Hydrolase_sf"/>
</dbReference>
<evidence type="ECO:0000313" key="11">
    <source>
        <dbReference type="EMBL" id="HIX07058.1"/>
    </source>
</evidence>
<feature type="binding site" evidence="7">
    <location>
        <position position="467"/>
    </location>
    <ligand>
        <name>deamido-NAD(+)</name>
        <dbReference type="ChEBI" id="CHEBI:58437"/>
        <note>ligand shared between two neighboring subunits</note>
    </ligand>
</feature>
<dbReference type="Pfam" id="PF02540">
    <property type="entry name" value="NAD_synthase"/>
    <property type="match status" value="1"/>
</dbReference>
<evidence type="ECO:0000256" key="6">
    <source>
        <dbReference type="ARBA" id="ARBA00023027"/>
    </source>
</evidence>